<dbReference type="Proteomes" id="UP000193866">
    <property type="component" value="Unassembled WGS sequence"/>
</dbReference>
<accession>A0A1X1YBM5</accession>
<protein>
    <submittedName>
        <fullName evidence="2">Uncharacterized protein</fullName>
    </submittedName>
</protein>
<comment type="caution">
    <text evidence="2">The sequence shown here is derived from an EMBL/GenBank/DDBJ whole genome shotgun (WGS) entry which is preliminary data.</text>
</comment>
<proteinExistence type="predicted"/>
<sequence>MPRADAASDHAETSPTEADFQHPNETLISFQDSHTDEFGQRRFFAFWIAHNIGPHLNEHGVRGQVFFTNIDTFIARASQEGPVRIFADPAT</sequence>
<evidence type="ECO:0000313" key="3">
    <source>
        <dbReference type="Proteomes" id="UP000193866"/>
    </source>
</evidence>
<dbReference type="EMBL" id="LQPG01000035">
    <property type="protein sequence ID" value="ORW08479.1"/>
    <property type="molecule type" value="Genomic_DNA"/>
</dbReference>
<feature type="region of interest" description="Disordered" evidence="1">
    <location>
        <begin position="1"/>
        <end position="25"/>
    </location>
</feature>
<keyword evidence="3" id="KW-1185">Reference proteome</keyword>
<evidence type="ECO:0000313" key="2">
    <source>
        <dbReference type="EMBL" id="ORW08479.1"/>
    </source>
</evidence>
<name>A0A1X1YBM5_9MYCO</name>
<dbReference type="AlphaFoldDB" id="A0A1X1YBM5"/>
<organism evidence="2 3">
    <name type="scientific">Mycolicibacter longobardus</name>
    <dbReference type="NCBI Taxonomy" id="1108812"/>
    <lineage>
        <taxon>Bacteria</taxon>
        <taxon>Bacillati</taxon>
        <taxon>Actinomycetota</taxon>
        <taxon>Actinomycetes</taxon>
        <taxon>Mycobacteriales</taxon>
        <taxon>Mycobacteriaceae</taxon>
        <taxon>Mycolicibacter</taxon>
    </lineage>
</organism>
<dbReference type="OrthoDB" id="4762121at2"/>
<feature type="compositionally biased region" description="Basic and acidic residues" evidence="1">
    <location>
        <begin position="1"/>
        <end position="12"/>
    </location>
</feature>
<reference evidence="2 3" key="1">
    <citation type="submission" date="2016-01" db="EMBL/GenBank/DDBJ databases">
        <title>The new phylogeny of the genus Mycobacterium.</title>
        <authorList>
            <person name="Tarcisio F."/>
            <person name="Conor M."/>
            <person name="Antonella G."/>
            <person name="Elisabetta G."/>
            <person name="Giulia F.S."/>
            <person name="Sara T."/>
            <person name="Anna F."/>
            <person name="Clotilde B."/>
            <person name="Roberto B."/>
            <person name="Veronica D.S."/>
            <person name="Fabio R."/>
            <person name="Monica P."/>
            <person name="Olivier J."/>
            <person name="Enrico T."/>
            <person name="Nicola S."/>
        </authorList>
    </citation>
    <scope>NUCLEOTIDE SEQUENCE [LARGE SCALE GENOMIC DNA]</scope>
    <source>
        <strain evidence="2 3">DSM 45394</strain>
    </source>
</reference>
<dbReference type="RefSeq" id="WP_085266117.1">
    <property type="nucleotide sequence ID" value="NZ_LQPG01000035.1"/>
</dbReference>
<gene>
    <name evidence="2" type="ORF">AWC16_18945</name>
</gene>
<evidence type="ECO:0000256" key="1">
    <source>
        <dbReference type="SAM" id="MobiDB-lite"/>
    </source>
</evidence>